<dbReference type="InterPro" id="IPR036772">
    <property type="entry name" value="SRCR-like_dom_sf"/>
</dbReference>
<dbReference type="SMART" id="SM00209">
    <property type="entry name" value="TSP1"/>
    <property type="match status" value="26"/>
</dbReference>
<dbReference type="InterPro" id="IPR003609">
    <property type="entry name" value="Pan_app"/>
</dbReference>
<dbReference type="FunFam" id="2.20.100.10:FF:000001">
    <property type="entry name" value="semaphorin-5A isoform X1"/>
    <property type="match status" value="14"/>
</dbReference>
<dbReference type="InterPro" id="IPR036383">
    <property type="entry name" value="TSP1_rpt_sf"/>
</dbReference>
<evidence type="ECO:0000259" key="10">
    <source>
        <dbReference type="PROSITE" id="PS50026"/>
    </source>
</evidence>
<keyword evidence="3 9" id="KW-0732">Signal</keyword>
<feature type="disulfide bond" evidence="8">
    <location>
        <begin position="345"/>
        <end position="355"/>
    </location>
</feature>
<dbReference type="FunFam" id="2.20.100.10:FF:000004">
    <property type="entry name" value="Adhesion G protein-coupled receptor B2"/>
    <property type="match status" value="3"/>
</dbReference>
<dbReference type="PROSITE" id="PS00022">
    <property type="entry name" value="EGF_1"/>
    <property type="match status" value="1"/>
</dbReference>
<sequence>MAGGRLTICILFFMSTYCNGQIYKFSRNETFSHPRKKLNDHIISEFTTKHLVTQCAMECFQNKRCASFNFDQEDHVCQLNDATHLDYPGDFDNDNSEFDYHLRGAFSIDPEAVGPCGSYPCKNDGRCLDNYRDEDGNRIYLCLCSNGWGGNNCDILKHRLAWSDWSGWGGCSASCGNGYQIRNRSCKDTVTNEDRPDSDCYGSDIEYQTCPYIDCPRWDEWGGWDECSTKNTCGPGTMVRSRNCSNGGVVGVDRYCLGPTSESAVCHSLKCKGMVRFRNGTLFGEGRVELHNDITREWLQVCGDHWDLPSAQIVCKQRGFIGAFNAIPDSSYPSNASQPGIIVKCNGTEKTLQACERHEIDSCKTIGGAQCRGKTISGAQCRVKGVWSLWASWGECSVTCEDGIRTRRRECNHPPPNNGGQPCPGNEVDYKNCTMIMCPVDGFWAAWSPWSDCSVTCENGTQYRTRECNDPKHDGADCPGDDREVRGCFPKMCPVDGYWTAWKSWSECSATCGYGNRNRSRTCIEPLYEGAPCPGPDSEIEACNSFSCPIDGSWKLWEAWSDCSTTCGGGGRNRTRECNEAMHGGGDCIGVSSETESCNTHNCPVDGVWLEWAVWSDCSLSCAIGWQSRNRTCLGPFYGGDNCTGDISEVQDCMLVECPVDGVWQPWSLWDSCNITCGGGGQNRYRTCIQPQFGGAPCNGSEIDYKDCNTHHCPVNGTWYGWSNWTDCTTTCGGGLQTRNRTCEQPLYGGYYCEGPDGEIRNCSTHHCPVDGYWEDWTDWAICPVTCGGGRHNRSRTCVEPLYGGHYCDGNSSEIQDCNVHDCPVDGQWDLWTDWSDCTLTCGSGTQIRNRTCVNPKFGGSSLDGYWLEWSEWDECSASCGDGEQSRNRTCVEPLYGGKPCEGDKNESKHCNIKSCAIDGVWMPWTEWSDCDLTCGGGTRFRNRTCNGPYLGGEECNGTALETDFCSLTPCPVDGMFTPWMPWTACDVSCGGGSKSRKRFCNGPYYGGRDCNGSLSEVEDCSTGPCPVNGMFTEWTLWQSCPVTCGGAEHHRERICVGPFYGGADCDGDSIGSKKCNENPCPVDGQWSLWSQWADCTVICGGGTARRYRFCTPSANGGEDCEGHGEELMECNNQTCPIDGIFGEWTEWSDCTKMCGGGDMYRNRTCIGPWFGGQPCDGQWNQTSTCNEHDCPVDGFWDKWKAWGVCNVTCGGGMQIRLRECIMPLHGGQGCDGTNTDSQECNTNHCPIDGEWKEWGKWNHCSTTCGGGIQTRNRECIEPQYGGAPCHGNNTDYMSCNDFECPIDGVWDEWESWSECTLTCGTGTQFRNRTCDGPYFDGAPCNGSDLETQDCNTHNCPLDGIFSEWSDWFLCSATCGGGEQSRNRTCTGPYYGGAPCEGRYNDSQSCNGHECPIDGVWTNWTSWDTCNVTCGGGIHWRYRSCDGPFFGGANCSGPAEDSQTCNGHPCPIDGYWNDWNNWETCNVTCGGGIQQRSRTCVEPLYGGADCTGPDTDYQDCNTQSCPVDGYYEDWGQWENCTVICGGGTKTRRRTCIEPMYGGANCTGPSEEDTDCNTHNCPVDGIWKVWSDWTDCTTSCGGGTSTRNRTCTGPYYGGADCEGVRIEDTGCNSNPCPINGDWFEWGPWSLCTVTCDGGLRSRSRECDMDSYGNLTAACAGDATVTEACHTFSCTPYEPHCNGWGQRGLVDSAHVWVAPVTSNGYQLDEVEVYCDMDSHNGTGVTVIGHNKEMKTRVSGFEGSGDYALILTYNISIGHAASIIDASEDCRQFLQWQCKGAVIHNPNQEGHWTTYWTNRTTAYIPDGQQKPAADYFPGAVPGSGMCACGSNNNCNRTDVTCNCDINDANWRSDEGYVTNKAELPIVGFYAGDTGNEGVEEGVVTIGRIYCTGDSNLK</sequence>
<evidence type="ECO:0000256" key="3">
    <source>
        <dbReference type="ARBA" id="ARBA00022729"/>
    </source>
</evidence>
<dbReference type="PROSITE" id="PS50026">
    <property type="entry name" value="EGF_3"/>
    <property type="match status" value="1"/>
</dbReference>
<gene>
    <name evidence="13" type="ORF">MEDL_21728</name>
</gene>
<comment type="caution">
    <text evidence="13">The sequence shown here is derived from an EMBL/GenBank/DDBJ whole genome shotgun (WGS) entry which is preliminary data.</text>
</comment>
<feature type="domain" description="EGF-like" evidence="10">
    <location>
        <begin position="112"/>
        <end position="154"/>
    </location>
</feature>
<dbReference type="SUPFAM" id="SSF57414">
    <property type="entry name" value="Hairpin loop containing domain-like"/>
    <property type="match status" value="1"/>
</dbReference>
<dbReference type="EMBL" id="CAJPWZ010001076">
    <property type="protein sequence ID" value="CAG2207507.1"/>
    <property type="molecule type" value="Genomic_DNA"/>
</dbReference>
<dbReference type="PROSITE" id="PS50948">
    <property type="entry name" value="PAN"/>
    <property type="match status" value="1"/>
</dbReference>
<dbReference type="Gene3D" id="3.50.4.10">
    <property type="entry name" value="Hepatocyte Growth Factor"/>
    <property type="match status" value="1"/>
</dbReference>
<dbReference type="Proteomes" id="UP000683360">
    <property type="component" value="Unassembled WGS sequence"/>
</dbReference>
<feature type="signal peptide" evidence="9">
    <location>
        <begin position="1"/>
        <end position="20"/>
    </location>
</feature>
<dbReference type="InterPro" id="IPR052065">
    <property type="entry name" value="Compl_asym_regulator"/>
</dbReference>
<dbReference type="PROSITE" id="PS01186">
    <property type="entry name" value="EGF_2"/>
    <property type="match status" value="1"/>
</dbReference>
<keyword evidence="13" id="KW-0675">Receptor</keyword>
<proteinExistence type="predicted"/>
<keyword evidence="2" id="KW-0964">Secreted</keyword>
<dbReference type="SUPFAM" id="SSF57196">
    <property type="entry name" value="EGF/Laminin"/>
    <property type="match status" value="1"/>
</dbReference>
<comment type="caution">
    <text evidence="8">Lacks conserved residue(s) required for the propagation of feature annotation.</text>
</comment>
<evidence type="ECO:0000256" key="8">
    <source>
        <dbReference type="PROSITE-ProRule" id="PRU00196"/>
    </source>
</evidence>
<dbReference type="InterPro" id="IPR000884">
    <property type="entry name" value="TSP1_rpt"/>
</dbReference>
<evidence type="ECO:0000256" key="9">
    <source>
        <dbReference type="SAM" id="SignalP"/>
    </source>
</evidence>
<dbReference type="InterPro" id="IPR000742">
    <property type="entry name" value="EGF"/>
</dbReference>
<dbReference type="InterPro" id="IPR001190">
    <property type="entry name" value="SRCR"/>
</dbReference>
<dbReference type="SUPFAM" id="SSF56487">
    <property type="entry name" value="SRCR-like"/>
    <property type="match status" value="1"/>
</dbReference>
<evidence type="ECO:0000256" key="7">
    <source>
        <dbReference type="PROSITE-ProRule" id="PRU00076"/>
    </source>
</evidence>
<keyword evidence="14" id="KW-1185">Reference proteome</keyword>
<dbReference type="PROSITE" id="PS50287">
    <property type="entry name" value="SRCR_2"/>
    <property type="match status" value="1"/>
</dbReference>
<dbReference type="SUPFAM" id="SSF82895">
    <property type="entry name" value="TSP-1 type 1 repeat"/>
    <property type="match status" value="26"/>
</dbReference>
<reference evidence="13" key="1">
    <citation type="submission" date="2021-03" db="EMBL/GenBank/DDBJ databases">
        <authorList>
            <person name="Bekaert M."/>
        </authorList>
    </citation>
    <scope>NUCLEOTIDE SEQUENCE</scope>
</reference>
<evidence type="ECO:0000256" key="1">
    <source>
        <dbReference type="ARBA" id="ARBA00004613"/>
    </source>
</evidence>
<keyword evidence="5 8" id="KW-1015">Disulfide bond</keyword>
<dbReference type="Gene3D" id="2.20.100.10">
    <property type="entry name" value="Thrombospondin type-1 (TSP1) repeat"/>
    <property type="match status" value="26"/>
</dbReference>
<dbReference type="GO" id="GO:0016020">
    <property type="term" value="C:membrane"/>
    <property type="evidence" value="ECO:0007669"/>
    <property type="project" value="InterPro"/>
</dbReference>
<dbReference type="PRINTS" id="PR01705">
    <property type="entry name" value="TSP1REPEAT"/>
</dbReference>
<organism evidence="13 14">
    <name type="scientific">Mytilus edulis</name>
    <name type="common">Blue mussel</name>
    <dbReference type="NCBI Taxonomy" id="6550"/>
    <lineage>
        <taxon>Eukaryota</taxon>
        <taxon>Metazoa</taxon>
        <taxon>Spiralia</taxon>
        <taxon>Lophotrochozoa</taxon>
        <taxon>Mollusca</taxon>
        <taxon>Bivalvia</taxon>
        <taxon>Autobranchia</taxon>
        <taxon>Pteriomorphia</taxon>
        <taxon>Mytilida</taxon>
        <taxon>Mytiloidea</taxon>
        <taxon>Mytilidae</taxon>
        <taxon>Mytilinae</taxon>
        <taxon>Mytilus</taxon>
    </lineage>
</organism>
<evidence type="ECO:0000256" key="4">
    <source>
        <dbReference type="ARBA" id="ARBA00022737"/>
    </source>
</evidence>
<evidence type="ECO:0000256" key="2">
    <source>
        <dbReference type="ARBA" id="ARBA00022525"/>
    </source>
</evidence>
<protein>
    <submittedName>
        <fullName evidence="13">Hemicentin-1,Coadhesin,Adhesion G protein-coupled receptor B3,Thrombospondin-2,Adhesion G protein-coupled receptor B2,Thrombospondin-1,Mucin-like protein,Adhesion G protein-coupled receptor B1</fullName>
    </submittedName>
</protein>
<dbReference type="Pfam" id="PF00090">
    <property type="entry name" value="TSP_1"/>
    <property type="match status" value="26"/>
</dbReference>
<dbReference type="SMART" id="SM00202">
    <property type="entry name" value="SR"/>
    <property type="match status" value="1"/>
</dbReference>
<evidence type="ECO:0000313" key="13">
    <source>
        <dbReference type="EMBL" id="CAG2207507.1"/>
    </source>
</evidence>
<feature type="domain" description="SRCR" evidence="11">
    <location>
        <begin position="275"/>
        <end position="382"/>
    </location>
</feature>
<dbReference type="PANTHER" id="PTHR22906">
    <property type="entry name" value="PROPERDIN"/>
    <property type="match status" value="1"/>
</dbReference>
<evidence type="ECO:0000256" key="6">
    <source>
        <dbReference type="ARBA" id="ARBA00023180"/>
    </source>
</evidence>
<comment type="subcellular location">
    <subcellularLocation>
        <location evidence="1">Secreted</location>
    </subcellularLocation>
</comment>
<dbReference type="FunFam" id="2.20.100.10:FF:000002">
    <property type="entry name" value="Unc-5 netrin receptor C"/>
    <property type="match status" value="1"/>
</dbReference>
<keyword evidence="6" id="KW-0325">Glycoprotein</keyword>
<evidence type="ECO:0000259" key="11">
    <source>
        <dbReference type="PROSITE" id="PS50287"/>
    </source>
</evidence>
<keyword evidence="4" id="KW-0677">Repeat</keyword>
<dbReference type="PANTHER" id="PTHR22906:SF43">
    <property type="entry name" value="PROPERDIN"/>
    <property type="match status" value="1"/>
</dbReference>
<name>A0A8S3RLA4_MYTED</name>
<dbReference type="Pfam" id="PF00024">
    <property type="entry name" value="PAN_1"/>
    <property type="match status" value="1"/>
</dbReference>
<feature type="domain" description="Apple" evidence="12">
    <location>
        <begin position="18"/>
        <end position="105"/>
    </location>
</feature>
<evidence type="ECO:0000259" key="12">
    <source>
        <dbReference type="PROSITE" id="PS50948"/>
    </source>
</evidence>
<keyword evidence="7" id="KW-0245">EGF-like domain</keyword>
<dbReference type="Gene3D" id="2.10.25.10">
    <property type="entry name" value="Laminin"/>
    <property type="match status" value="1"/>
</dbReference>
<dbReference type="PROSITE" id="PS50092">
    <property type="entry name" value="TSP1"/>
    <property type="match status" value="26"/>
</dbReference>
<feature type="disulfide bond" evidence="7">
    <location>
        <begin position="144"/>
        <end position="153"/>
    </location>
</feature>
<feature type="chain" id="PRO_5035929567" evidence="9">
    <location>
        <begin position="21"/>
        <end position="1910"/>
    </location>
</feature>
<evidence type="ECO:0000256" key="5">
    <source>
        <dbReference type="ARBA" id="ARBA00023157"/>
    </source>
</evidence>
<accession>A0A8S3RLA4</accession>
<evidence type="ECO:0000313" key="14">
    <source>
        <dbReference type="Proteomes" id="UP000683360"/>
    </source>
</evidence>
<dbReference type="OrthoDB" id="446173at2759"/>